<dbReference type="Proteomes" id="UP000001982">
    <property type="component" value="Chromosome"/>
</dbReference>
<dbReference type="OrthoDB" id="6267799at2"/>
<evidence type="ECO:0000313" key="3">
    <source>
        <dbReference type="EMBL" id="ABE53439.1"/>
    </source>
</evidence>
<organism evidence="3 4">
    <name type="scientific">Shewanella denitrificans (strain OS217 / ATCC BAA-1090 / DSM 15013)</name>
    <dbReference type="NCBI Taxonomy" id="318161"/>
    <lineage>
        <taxon>Bacteria</taxon>
        <taxon>Pseudomonadati</taxon>
        <taxon>Pseudomonadota</taxon>
        <taxon>Gammaproteobacteria</taxon>
        <taxon>Alteromonadales</taxon>
        <taxon>Shewanellaceae</taxon>
        <taxon>Shewanella</taxon>
    </lineage>
</organism>
<keyword evidence="4" id="KW-1185">Reference proteome</keyword>
<protein>
    <recommendedName>
        <fullName evidence="5">Lipoprotein</fullName>
    </recommendedName>
</protein>
<dbReference type="STRING" id="318161.Sden_0142"/>
<feature type="region of interest" description="Disordered" evidence="1">
    <location>
        <begin position="124"/>
        <end position="151"/>
    </location>
</feature>
<keyword evidence="2" id="KW-0732">Signal</keyword>
<feature type="chain" id="PRO_5004181713" description="Lipoprotein" evidence="2">
    <location>
        <begin position="31"/>
        <end position="241"/>
    </location>
</feature>
<dbReference type="eggNOG" id="ENOG5030SX0">
    <property type="taxonomic scope" value="Bacteria"/>
</dbReference>
<dbReference type="EMBL" id="CP000302">
    <property type="protein sequence ID" value="ABE53439.1"/>
    <property type="molecule type" value="Genomic_DNA"/>
</dbReference>
<sequence length="241" mass="25729">MINSFKAIKRLGLGCTFVFGAVLVSGCQSAPELAKASAQTQPKIEIGFTEPKQIVFQGKGAGAGIALMSAMGPVGIAVGVAIDAGIAKDIGTVSMQQGFDIDAMLQQGLSAATTQDYQLKISAAEPSSVSENEPAVELSTEHTTEPSTELSIEDAAKVPKLQLVRFGYKIVPGENDATSAELIIQWHDNNHALQQIHYPNDFELSPNAPLAQLRTDGKLANKLMQAAIQAMWQRYFEQTTP</sequence>
<dbReference type="PROSITE" id="PS51257">
    <property type="entry name" value="PROKAR_LIPOPROTEIN"/>
    <property type="match status" value="1"/>
</dbReference>
<name>Q12SY7_SHEDO</name>
<evidence type="ECO:0000256" key="2">
    <source>
        <dbReference type="SAM" id="SignalP"/>
    </source>
</evidence>
<dbReference type="KEGG" id="sdn:Sden_0142"/>
<evidence type="ECO:0000313" key="4">
    <source>
        <dbReference type="Proteomes" id="UP000001982"/>
    </source>
</evidence>
<accession>Q12SY7</accession>
<reference evidence="3 4" key="1">
    <citation type="submission" date="2006-03" db="EMBL/GenBank/DDBJ databases">
        <title>Complete sequence of Shewanella denitrificans OS217.</title>
        <authorList>
            <consortium name="US DOE Joint Genome Institute"/>
            <person name="Copeland A."/>
            <person name="Lucas S."/>
            <person name="Lapidus A."/>
            <person name="Barry K."/>
            <person name="Detter J.C."/>
            <person name="Glavina del Rio T."/>
            <person name="Hammon N."/>
            <person name="Israni S."/>
            <person name="Dalin E."/>
            <person name="Tice H."/>
            <person name="Pitluck S."/>
            <person name="Brettin T."/>
            <person name="Bruce D."/>
            <person name="Han C."/>
            <person name="Tapia R."/>
            <person name="Gilna P."/>
            <person name="Kiss H."/>
            <person name="Schmutz J."/>
            <person name="Larimer F."/>
            <person name="Land M."/>
            <person name="Hauser L."/>
            <person name="Kyrpides N."/>
            <person name="Lykidis A."/>
            <person name="Richardson P."/>
        </authorList>
    </citation>
    <scope>NUCLEOTIDE SEQUENCE [LARGE SCALE GENOMIC DNA]</scope>
    <source>
        <strain evidence="4">OS217 / ATCC BAA-1090 / DSM 15013</strain>
    </source>
</reference>
<evidence type="ECO:0008006" key="5">
    <source>
        <dbReference type="Google" id="ProtNLM"/>
    </source>
</evidence>
<gene>
    <name evidence="3" type="ordered locus">Sden_0142</name>
</gene>
<dbReference type="AlphaFoldDB" id="Q12SY7"/>
<evidence type="ECO:0000256" key="1">
    <source>
        <dbReference type="SAM" id="MobiDB-lite"/>
    </source>
</evidence>
<dbReference type="RefSeq" id="WP_011494608.1">
    <property type="nucleotide sequence ID" value="NC_007954.1"/>
</dbReference>
<dbReference type="HOGENOM" id="CLU_1249917_0_0_6"/>
<feature type="signal peptide" evidence="2">
    <location>
        <begin position="1"/>
        <end position="30"/>
    </location>
</feature>
<proteinExistence type="predicted"/>